<dbReference type="GO" id="GO:0009229">
    <property type="term" value="P:thiamine diphosphate biosynthetic process"/>
    <property type="evidence" value="ECO:0007669"/>
    <property type="project" value="UniProtKB-UniRule"/>
</dbReference>
<dbReference type="InterPro" id="IPR029056">
    <property type="entry name" value="Ribokinase-like"/>
</dbReference>
<dbReference type="Gene3D" id="3.40.1190.20">
    <property type="match status" value="1"/>
</dbReference>
<accession>S7T8Z6</accession>
<keyword evidence="7 11" id="KW-0418">Kinase</keyword>
<dbReference type="PRINTS" id="PR01099">
    <property type="entry name" value="HYETHTZKNASE"/>
</dbReference>
<protein>
    <recommendedName>
        <fullName evidence="11">Hydroxyethylthiazole kinase</fullName>
        <ecNumber evidence="11">2.7.1.50</ecNumber>
    </recommendedName>
    <alternativeName>
        <fullName evidence="11">4-methyl-5-beta-hydroxyethylthiazole kinase</fullName>
        <shortName evidence="11">TH kinase</shortName>
        <shortName evidence="11">Thz kinase</shortName>
    </alternativeName>
</protein>
<dbReference type="GO" id="GO:0005524">
    <property type="term" value="F:ATP binding"/>
    <property type="evidence" value="ECO:0007669"/>
    <property type="project" value="UniProtKB-UniRule"/>
</dbReference>
<dbReference type="UniPathway" id="UPA00060">
    <property type="reaction ID" value="UER00139"/>
</dbReference>
<reference evidence="12 13" key="1">
    <citation type="journal article" date="2013" name="Genome Announc.">
        <title>Draft genome sequences for three mercury-methylating, sulfate-reducing bacteria.</title>
        <authorList>
            <person name="Brown S.D."/>
            <person name="Hurt R.A.Jr."/>
            <person name="Gilmour C.C."/>
            <person name="Elias D.A."/>
        </authorList>
    </citation>
    <scope>NUCLEOTIDE SEQUENCE [LARGE SCALE GENOMIC DNA]</scope>
    <source>
        <strain evidence="12 13">DSM 16529</strain>
    </source>
</reference>
<dbReference type="InterPro" id="IPR000417">
    <property type="entry name" value="Hyethyz_kinase"/>
</dbReference>
<feature type="binding site" evidence="11">
    <location>
        <position position="122"/>
    </location>
    <ligand>
        <name>ATP</name>
        <dbReference type="ChEBI" id="CHEBI:30616"/>
    </ligand>
</feature>
<evidence type="ECO:0000313" key="13">
    <source>
        <dbReference type="Proteomes" id="UP000014975"/>
    </source>
</evidence>
<keyword evidence="6 11" id="KW-0547">Nucleotide-binding</keyword>
<dbReference type="Proteomes" id="UP000014975">
    <property type="component" value="Unassembled WGS sequence"/>
</dbReference>
<name>S7T8Z6_9BACT</name>
<feature type="binding site" evidence="11">
    <location>
        <position position="46"/>
    </location>
    <ligand>
        <name>substrate</name>
    </ligand>
</feature>
<feature type="binding site" evidence="11">
    <location>
        <position position="201"/>
    </location>
    <ligand>
        <name>substrate</name>
    </ligand>
</feature>
<dbReference type="PIRSF" id="PIRSF000513">
    <property type="entry name" value="Thz_kinase"/>
    <property type="match status" value="1"/>
</dbReference>
<evidence type="ECO:0000256" key="9">
    <source>
        <dbReference type="ARBA" id="ARBA00022842"/>
    </source>
</evidence>
<keyword evidence="9 11" id="KW-0460">Magnesium</keyword>
<keyword evidence="5 11" id="KW-0479">Metal-binding</keyword>
<evidence type="ECO:0000313" key="12">
    <source>
        <dbReference type="EMBL" id="EPR32995.1"/>
    </source>
</evidence>
<feature type="binding site" evidence="11">
    <location>
        <position position="174"/>
    </location>
    <ligand>
        <name>ATP</name>
        <dbReference type="ChEBI" id="CHEBI:30616"/>
    </ligand>
</feature>
<evidence type="ECO:0000256" key="3">
    <source>
        <dbReference type="ARBA" id="ARBA00004868"/>
    </source>
</evidence>
<comment type="cofactor">
    <cofactor evidence="2 11">
        <name>Mg(2+)</name>
        <dbReference type="ChEBI" id="CHEBI:18420"/>
    </cofactor>
</comment>
<keyword evidence="13" id="KW-1185">Reference proteome</keyword>
<dbReference type="NCBIfam" id="NF006830">
    <property type="entry name" value="PRK09355.1"/>
    <property type="match status" value="1"/>
</dbReference>
<dbReference type="STRING" id="1121439.dsat_0436"/>
<keyword evidence="10 11" id="KW-0784">Thiamine biosynthesis</keyword>
<evidence type="ECO:0000256" key="8">
    <source>
        <dbReference type="ARBA" id="ARBA00022840"/>
    </source>
</evidence>
<proteinExistence type="inferred from homology"/>
<evidence type="ECO:0000256" key="6">
    <source>
        <dbReference type="ARBA" id="ARBA00022741"/>
    </source>
</evidence>
<dbReference type="SUPFAM" id="SSF53613">
    <property type="entry name" value="Ribokinase-like"/>
    <property type="match status" value="1"/>
</dbReference>
<dbReference type="PATRIC" id="fig|1121439.3.peg.1788"/>
<comment type="catalytic activity">
    <reaction evidence="1 11">
        <text>5-(2-hydroxyethyl)-4-methylthiazole + ATP = 4-methyl-5-(2-phosphooxyethyl)-thiazole + ADP + H(+)</text>
        <dbReference type="Rhea" id="RHEA:24212"/>
        <dbReference type="ChEBI" id="CHEBI:15378"/>
        <dbReference type="ChEBI" id="CHEBI:17957"/>
        <dbReference type="ChEBI" id="CHEBI:30616"/>
        <dbReference type="ChEBI" id="CHEBI:58296"/>
        <dbReference type="ChEBI" id="CHEBI:456216"/>
        <dbReference type="EC" id="2.7.1.50"/>
    </reaction>
</comment>
<dbReference type="OrthoDB" id="8909021at2"/>
<evidence type="ECO:0000256" key="4">
    <source>
        <dbReference type="ARBA" id="ARBA00022679"/>
    </source>
</evidence>
<dbReference type="EC" id="2.7.1.50" evidence="11"/>
<dbReference type="NCBIfam" id="TIGR00694">
    <property type="entry name" value="thiM"/>
    <property type="match status" value="1"/>
</dbReference>
<evidence type="ECO:0000256" key="10">
    <source>
        <dbReference type="ARBA" id="ARBA00022977"/>
    </source>
</evidence>
<comment type="similarity">
    <text evidence="11">Belongs to the Thz kinase family.</text>
</comment>
<evidence type="ECO:0000256" key="5">
    <source>
        <dbReference type="ARBA" id="ARBA00022723"/>
    </source>
</evidence>
<comment type="caution">
    <text evidence="12">The sequence shown here is derived from an EMBL/GenBank/DDBJ whole genome shotgun (WGS) entry which is preliminary data.</text>
</comment>
<evidence type="ECO:0000256" key="1">
    <source>
        <dbReference type="ARBA" id="ARBA00001771"/>
    </source>
</evidence>
<evidence type="ECO:0000256" key="2">
    <source>
        <dbReference type="ARBA" id="ARBA00001946"/>
    </source>
</evidence>
<dbReference type="GO" id="GO:0004417">
    <property type="term" value="F:hydroxyethylthiazole kinase activity"/>
    <property type="evidence" value="ECO:0007669"/>
    <property type="project" value="UniProtKB-UniRule"/>
</dbReference>
<dbReference type="CDD" id="cd01170">
    <property type="entry name" value="THZ_kinase"/>
    <property type="match status" value="1"/>
</dbReference>
<dbReference type="eggNOG" id="COG2145">
    <property type="taxonomic scope" value="Bacteria"/>
</dbReference>
<dbReference type="EMBL" id="ATHI01000026">
    <property type="protein sequence ID" value="EPR32995.1"/>
    <property type="molecule type" value="Genomic_DNA"/>
</dbReference>
<evidence type="ECO:0000256" key="11">
    <source>
        <dbReference type="HAMAP-Rule" id="MF_00228"/>
    </source>
</evidence>
<dbReference type="AlphaFoldDB" id="S7T8Z6"/>
<dbReference type="RefSeq" id="WP_020887130.1">
    <property type="nucleotide sequence ID" value="NZ_ATHI01000026.1"/>
</dbReference>
<dbReference type="GO" id="GO:0000287">
    <property type="term" value="F:magnesium ion binding"/>
    <property type="evidence" value="ECO:0007669"/>
    <property type="project" value="UniProtKB-UniRule"/>
</dbReference>
<sequence length="280" mass="28718">MIDARTVWKDVERIRQSAPLVHNITNYVVMNTTANALLSIGASPVMAHALEEMDELAAIVKALVINIGTLSPGWIEGMRRAGLAAREHGVPVILDPVGAGATSLRTDTCAALLTEVAPGIVRGNASEILALAQATCGLVAEGRTKGVDSAHESAAALNAATALASRFACVVVVSGAVDYVTDGLRGLRIENGDALMPRVTGMGCTASALIGAFAAVNTSGLAAAGHAMAVMGVCGELAAAISQGPGSMQLNFLDALYTLCPEDIEARLRIIPLENVAQQP</sequence>
<dbReference type="HAMAP" id="MF_00228">
    <property type="entry name" value="Thz_kinase"/>
    <property type="match status" value="1"/>
</dbReference>
<keyword evidence="8 11" id="KW-0067">ATP-binding</keyword>
<gene>
    <name evidence="11" type="primary">thiM</name>
    <name evidence="12" type="ORF">dsat_0436</name>
</gene>
<organism evidence="12 13">
    <name type="scientific">Alkalidesulfovibrio alkalitolerans DSM 16529</name>
    <dbReference type="NCBI Taxonomy" id="1121439"/>
    <lineage>
        <taxon>Bacteria</taxon>
        <taxon>Pseudomonadati</taxon>
        <taxon>Thermodesulfobacteriota</taxon>
        <taxon>Desulfovibrionia</taxon>
        <taxon>Desulfovibrionales</taxon>
        <taxon>Desulfovibrionaceae</taxon>
        <taxon>Alkalidesulfovibrio</taxon>
    </lineage>
</organism>
<dbReference type="GO" id="GO:0009228">
    <property type="term" value="P:thiamine biosynthetic process"/>
    <property type="evidence" value="ECO:0007669"/>
    <property type="project" value="UniProtKB-KW"/>
</dbReference>
<keyword evidence="4 11" id="KW-0808">Transferase</keyword>
<evidence type="ECO:0000256" key="7">
    <source>
        <dbReference type="ARBA" id="ARBA00022777"/>
    </source>
</evidence>
<comment type="pathway">
    <text evidence="3 11">Cofactor biosynthesis; thiamine diphosphate biosynthesis; 4-methyl-5-(2-phosphoethyl)-thiazole from 5-(2-hydroxyethyl)-4-methylthiazole: step 1/1.</text>
</comment>
<dbReference type="Pfam" id="PF02110">
    <property type="entry name" value="HK"/>
    <property type="match status" value="1"/>
</dbReference>
<comment type="function">
    <text evidence="11">Catalyzes the phosphorylation of the hydroxyl group of 4-methyl-5-beta-hydroxyethylthiazole (THZ).</text>
</comment>